<gene>
    <name evidence="9" type="ORF">JJQ90_15985</name>
</gene>
<feature type="transmembrane region" description="Helical" evidence="7">
    <location>
        <begin position="20"/>
        <end position="45"/>
    </location>
</feature>
<dbReference type="EMBL" id="JAERQM010000004">
    <property type="protein sequence ID" value="MBU8545222.1"/>
    <property type="molecule type" value="Genomic_DNA"/>
</dbReference>
<keyword evidence="3" id="KW-1003">Cell membrane</keyword>
<evidence type="ECO:0000313" key="9">
    <source>
        <dbReference type="EMBL" id="MBU8545222.1"/>
    </source>
</evidence>
<sequence length="170" mass="18329">MRDDLAPDWGQPPGGAIGLAARALAFLGGVSLLVAALVTTISVVLRWFTSQPIRGDFEIVSIASGVGVFGFLAYGTLMRANILVDTFSTWLPRRVAGAVDGFWMVVWGGVTLWLAERMGLGALETWRNGMRTIGLLALPYWWAVAIGALAFAMTGVAALVWALRFLRGRF</sequence>
<evidence type="ECO:0000313" key="10">
    <source>
        <dbReference type="Proteomes" id="UP000689967"/>
    </source>
</evidence>
<evidence type="ECO:0000259" key="8">
    <source>
        <dbReference type="Pfam" id="PF04290"/>
    </source>
</evidence>
<organism evidence="9 10">
    <name type="scientific">Falsiroseomonas oleicola</name>
    <dbReference type="NCBI Taxonomy" id="2801474"/>
    <lineage>
        <taxon>Bacteria</taxon>
        <taxon>Pseudomonadati</taxon>
        <taxon>Pseudomonadota</taxon>
        <taxon>Alphaproteobacteria</taxon>
        <taxon>Acetobacterales</taxon>
        <taxon>Roseomonadaceae</taxon>
        <taxon>Falsiroseomonas</taxon>
    </lineage>
</organism>
<dbReference type="InterPro" id="IPR055348">
    <property type="entry name" value="DctQ"/>
</dbReference>
<comment type="caution">
    <text evidence="9">The sequence shown here is derived from an EMBL/GenBank/DDBJ whole genome shotgun (WGS) entry which is preliminary data.</text>
</comment>
<evidence type="ECO:0000256" key="5">
    <source>
        <dbReference type="ARBA" id="ARBA00022989"/>
    </source>
</evidence>
<evidence type="ECO:0000256" key="3">
    <source>
        <dbReference type="ARBA" id="ARBA00022475"/>
    </source>
</evidence>
<comment type="function">
    <text evidence="7">Part of the tripartite ATP-independent periplasmic (TRAP) transport system.</text>
</comment>
<proteinExistence type="inferred from homology"/>
<reference evidence="9 10" key="1">
    <citation type="submission" date="2021-01" db="EMBL/GenBank/DDBJ databases">
        <title>Roseomonas sp. nov, a bacterium isolated from an oil production mixture in Yumen Oilfield.</title>
        <authorList>
            <person name="Wu D."/>
        </authorList>
    </citation>
    <scope>NUCLEOTIDE SEQUENCE [LARGE SCALE GENOMIC DNA]</scope>
    <source>
        <strain evidence="9 10">ROY-5-3</strain>
    </source>
</reference>
<dbReference type="RefSeq" id="WP_216877061.1">
    <property type="nucleotide sequence ID" value="NZ_JAERQM010000004.1"/>
</dbReference>
<keyword evidence="7" id="KW-0997">Cell inner membrane</keyword>
<keyword evidence="2 7" id="KW-0813">Transport</keyword>
<protein>
    <recommendedName>
        <fullName evidence="7">TRAP transporter small permease protein</fullName>
    </recommendedName>
</protein>
<evidence type="ECO:0000256" key="6">
    <source>
        <dbReference type="ARBA" id="ARBA00023136"/>
    </source>
</evidence>
<keyword evidence="10" id="KW-1185">Reference proteome</keyword>
<keyword evidence="5 7" id="KW-1133">Transmembrane helix</keyword>
<comment type="similarity">
    <text evidence="7">Belongs to the TRAP transporter small permease family.</text>
</comment>
<dbReference type="Proteomes" id="UP000689967">
    <property type="component" value="Unassembled WGS sequence"/>
</dbReference>
<evidence type="ECO:0000256" key="7">
    <source>
        <dbReference type="RuleBase" id="RU369079"/>
    </source>
</evidence>
<keyword evidence="6 7" id="KW-0472">Membrane</keyword>
<comment type="subunit">
    <text evidence="7">The complex comprises the extracytoplasmic solute receptor protein and the two transmembrane proteins.</text>
</comment>
<dbReference type="Pfam" id="PF04290">
    <property type="entry name" value="DctQ"/>
    <property type="match status" value="1"/>
</dbReference>
<evidence type="ECO:0000256" key="1">
    <source>
        <dbReference type="ARBA" id="ARBA00004651"/>
    </source>
</evidence>
<comment type="subcellular location">
    <subcellularLocation>
        <location evidence="7">Cell inner membrane</location>
        <topology evidence="7">Multi-pass membrane protein</topology>
    </subcellularLocation>
    <subcellularLocation>
        <location evidence="1">Cell membrane</location>
        <topology evidence="1">Multi-pass membrane protein</topology>
    </subcellularLocation>
</comment>
<feature type="domain" description="Tripartite ATP-independent periplasmic transporters DctQ component" evidence="8">
    <location>
        <begin position="36"/>
        <end position="166"/>
    </location>
</feature>
<feature type="transmembrane region" description="Helical" evidence="7">
    <location>
        <begin position="57"/>
        <end position="75"/>
    </location>
</feature>
<name>A0ABS6H934_9PROT</name>
<feature type="transmembrane region" description="Helical" evidence="7">
    <location>
        <begin position="95"/>
        <end position="115"/>
    </location>
</feature>
<keyword evidence="4 7" id="KW-0812">Transmembrane</keyword>
<evidence type="ECO:0000256" key="4">
    <source>
        <dbReference type="ARBA" id="ARBA00022692"/>
    </source>
</evidence>
<feature type="transmembrane region" description="Helical" evidence="7">
    <location>
        <begin position="136"/>
        <end position="163"/>
    </location>
</feature>
<accession>A0ABS6H934</accession>
<evidence type="ECO:0000256" key="2">
    <source>
        <dbReference type="ARBA" id="ARBA00022448"/>
    </source>
</evidence>